<name>G7Y8Z4_CLOSI</name>
<evidence type="ECO:0000256" key="1">
    <source>
        <dbReference type="SAM" id="MobiDB-lite"/>
    </source>
</evidence>
<organism evidence="2 3">
    <name type="scientific">Clonorchis sinensis</name>
    <name type="common">Chinese liver fluke</name>
    <dbReference type="NCBI Taxonomy" id="79923"/>
    <lineage>
        <taxon>Eukaryota</taxon>
        <taxon>Metazoa</taxon>
        <taxon>Spiralia</taxon>
        <taxon>Lophotrochozoa</taxon>
        <taxon>Platyhelminthes</taxon>
        <taxon>Trematoda</taxon>
        <taxon>Digenea</taxon>
        <taxon>Opisthorchiida</taxon>
        <taxon>Opisthorchiata</taxon>
        <taxon>Opisthorchiidae</taxon>
        <taxon>Clonorchis</taxon>
    </lineage>
</organism>
<gene>
    <name evidence="2" type="ORF">CLF_103055</name>
</gene>
<dbReference type="EMBL" id="DF142958">
    <property type="protein sequence ID" value="GAA49429.1"/>
    <property type="molecule type" value="Genomic_DNA"/>
</dbReference>
<evidence type="ECO:0000313" key="3">
    <source>
        <dbReference type="Proteomes" id="UP000008909"/>
    </source>
</evidence>
<proteinExistence type="predicted"/>
<reference evidence="2" key="1">
    <citation type="journal article" date="2011" name="Genome Biol.">
        <title>The draft genome of the carcinogenic human liver fluke Clonorchis sinensis.</title>
        <authorList>
            <person name="Wang X."/>
            <person name="Chen W."/>
            <person name="Huang Y."/>
            <person name="Sun J."/>
            <person name="Men J."/>
            <person name="Liu H."/>
            <person name="Luo F."/>
            <person name="Guo L."/>
            <person name="Lv X."/>
            <person name="Deng C."/>
            <person name="Zhou C."/>
            <person name="Fan Y."/>
            <person name="Li X."/>
            <person name="Huang L."/>
            <person name="Hu Y."/>
            <person name="Liang C."/>
            <person name="Hu X."/>
            <person name="Xu J."/>
            <person name="Yu X."/>
        </authorList>
    </citation>
    <scope>NUCLEOTIDE SEQUENCE [LARGE SCALE GENOMIC DNA]</scope>
    <source>
        <strain evidence="2">Henan</strain>
    </source>
</reference>
<evidence type="ECO:0000313" key="2">
    <source>
        <dbReference type="EMBL" id="GAA49429.1"/>
    </source>
</evidence>
<sequence>KNRPKDITRIDAKKDLGIWLSSNISFSLHHDKFVQKAFAVLRMIRRTFSRITRMDFQIFHGAYVRPLFDCANQAVYSGRTNYATFIERVQRASTKMVAGFKSVDHKTRLMVLDLFPLGCRRLRRGLILNYTLFGQGLANRFFTGDPANTRWEHGERQPLNEKNKTYRSTRNVAKNFSAFTVAVNRESTVWPKSPGHGWINGLQLFEKSFDALVTNCRRHQRRREETTLLQCDGLRLRDLLSNTWGVSVRHPQILSYQVRVPLRYPSQRTTTISPINTFMLQPSRGVISRAALLAAYSNAEMFPLVGDIIQPNKLSDVKWELVWAPTVKPGVHGTPEIVTFQPNRLDTVELLELVGDDELIRSASAPGHLTFQCRNYLRGGISGDVVLDVSSTSSQSDDDELIATALALKRAALGNSFAILKIALSDNRYGLMCPRSTNDLLTCLTHLILTNIRNTYGNKNQVEFDEAIDFREEFAYASAKTYSGMSLVLWVTFHKRRKTELAILEVRTTVGWYVVTYREKEIMVQQSRVYIRLNKYRFLYENMVSLFLGDTSVEASRKQLNRRKCPKRSGNTIATNGKETSEDSEKLHRVKRERHKSKKKHKHHKKKGSHRS</sequence>
<dbReference type="AlphaFoldDB" id="G7Y8Z4"/>
<keyword evidence="3" id="KW-1185">Reference proteome</keyword>
<reference key="2">
    <citation type="submission" date="2011-10" db="EMBL/GenBank/DDBJ databases">
        <title>The genome and transcriptome sequence of Clonorchis sinensis provide insights into the carcinogenic liver fluke.</title>
        <authorList>
            <person name="Wang X."/>
            <person name="Huang Y."/>
            <person name="Chen W."/>
            <person name="Liu H."/>
            <person name="Guo L."/>
            <person name="Chen Y."/>
            <person name="Luo F."/>
            <person name="Zhou W."/>
            <person name="Sun J."/>
            <person name="Mao Q."/>
            <person name="Liang P."/>
            <person name="Zhou C."/>
            <person name="Tian Y."/>
            <person name="Men J."/>
            <person name="Lv X."/>
            <person name="Huang L."/>
            <person name="Zhou J."/>
            <person name="Hu Y."/>
            <person name="Li R."/>
            <person name="Zhang F."/>
            <person name="Lei H."/>
            <person name="Li X."/>
            <person name="Hu X."/>
            <person name="Liang C."/>
            <person name="Xu J."/>
            <person name="Wu Z."/>
            <person name="Yu X."/>
        </authorList>
    </citation>
    <scope>NUCLEOTIDE SEQUENCE</scope>
    <source>
        <strain>Henan</strain>
    </source>
</reference>
<feature type="region of interest" description="Disordered" evidence="1">
    <location>
        <begin position="559"/>
        <end position="612"/>
    </location>
</feature>
<protein>
    <submittedName>
        <fullName evidence="2">Uncharacterized protein</fullName>
    </submittedName>
</protein>
<feature type="non-terminal residue" evidence="2">
    <location>
        <position position="1"/>
    </location>
</feature>
<feature type="compositionally biased region" description="Polar residues" evidence="1">
    <location>
        <begin position="569"/>
        <end position="578"/>
    </location>
</feature>
<accession>G7Y8Z4</accession>
<dbReference type="Proteomes" id="UP000008909">
    <property type="component" value="Unassembled WGS sequence"/>
</dbReference>
<feature type="compositionally biased region" description="Basic residues" evidence="1">
    <location>
        <begin position="588"/>
        <end position="612"/>
    </location>
</feature>